<feature type="transmembrane region" description="Helical" evidence="10">
    <location>
        <begin position="43"/>
        <end position="59"/>
    </location>
</feature>
<dbReference type="InterPro" id="IPR047664">
    <property type="entry name" value="SWEET"/>
</dbReference>
<reference evidence="11 12" key="1">
    <citation type="journal article" date="2019" name="Sci. Rep.">
        <title>A high-quality genome of Eragrostis curvula grass provides insights into Poaceae evolution and supports new strategies to enhance forage quality.</title>
        <authorList>
            <person name="Carballo J."/>
            <person name="Santos B.A.C.M."/>
            <person name="Zappacosta D."/>
            <person name="Garbus I."/>
            <person name="Selva J.P."/>
            <person name="Gallo C.A."/>
            <person name="Diaz A."/>
            <person name="Albertini E."/>
            <person name="Caccamo M."/>
            <person name="Echenique V."/>
        </authorList>
    </citation>
    <scope>NUCLEOTIDE SEQUENCE [LARGE SCALE GENOMIC DNA]</scope>
    <source>
        <strain evidence="12">cv. Victoria</strain>
        <tissue evidence="11">Leaf</tissue>
    </source>
</reference>
<organism evidence="11 12">
    <name type="scientific">Eragrostis curvula</name>
    <name type="common">weeping love grass</name>
    <dbReference type="NCBI Taxonomy" id="38414"/>
    <lineage>
        <taxon>Eukaryota</taxon>
        <taxon>Viridiplantae</taxon>
        <taxon>Streptophyta</taxon>
        <taxon>Embryophyta</taxon>
        <taxon>Tracheophyta</taxon>
        <taxon>Spermatophyta</taxon>
        <taxon>Magnoliopsida</taxon>
        <taxon>Liliopsida</taxon>
        <taxon>Poales</taxon>
        <taxon>Poaceae</taxon>
        <taxon>PACMAD clade</taxon>
        <taxon>Chloridoideae</taxon>
        <taxon>Eragrostideae</taxon>
        <taxon>Eragrostidinae</taxon>
        <taxon>Eragrostis</taxon>
    </lineage>
</organism>
<dbReference type="PANTHER" id="PTHR10791">
    <property type="entry name" value="RAG1-ACTIVATING PROTEIN 1"/>
    <property type="match status" value="1"/>
</dbReference>
<name>A0A5J9UCS2_9POAL</name>
<feature type="transmembrane region" description="Helical" evidence="10">
    <location>
        <begin position="6"/>
        <end position="31"/>
    </location>
</feature>
<gene>
    <name evidence="11" type="ORF">EJB05_30781</name>
</gene>
<keyword evidence="12" id="KW-1185">Reference proteome</keyword>
<comment type="subcellular location">
    <subcellularLocation>
        <location evidence="1">Cell membrane</location>
        <topology evidence="1">Multi-pass membrane protein</topology>
    </subcellularLocation>
</comment>
<dbReference type="OrthoDB" id="409725at2759"/>
<dbReference type="InterPro" id="IPR004316">
    <property type="entry name" value="SWEET_rpt"/>
</dbReference>
<feature type="transmembrane region" description="Helical" evidence="10">
    <location>
        <begin position="126"/>
        <end position="144"/>
    </location>
</feature>
<sequence length="198" mass="21421">MDSTLFIVGVIGNIVSVLVFVSPIKTFCRIVKGGSTEEFEPSPYVFTLLNALLWLYYGLTKPDGFLVATVNGFGAVMEVIYVILFIVYAVDHDTRIRTARLAAAVDIASFGVVFLITTFAISELSLRIMVIGMICMCLNIVMYGSPLAATIPNGIGFVLGTIQLIIYAIYKIRASQSSNEITDDTSQASAPLVLSDTV</sequence>
<dbReference type="FunFam" id="1.20.1280.290:FF:000001">
    <property type="entry name" value="Bidirectional sugar transporter SWEET"/>
    <property type="match status" value="1"/>
</dbReference>
<evidence type="ECO:0008006" key="13">
    <source>
        <dbReference type="Google" id="ProtNLM"/>
    </source>
</evidence>
<evidence type="ECO:0000256" key="8">
    <source>
        <dbReference type="ARBA" id="ARBA00022989"/>
    </source>
</evidence>
<keyword evidence="8 10" id="KW-1133">Transmembrane helix</keyword>
<evidence type="ECO:0000256" key="3">
    <source>
        <dbReference type="ARBA" id="ARBA00022448"/>
    </source>
</evidence>
<dbReference type="Pfam" id="PF03083">
    <property type="entry name" value="MtN3_slv"/>
    <property type="match status" value="1"/>
</dbReference>
<keyword evidence="7" id="KW-0677">Repeat</keyword>
<comment type="caution">
    <text evidence="11">The sequence shown here is derived from an EMBL/GenBank/DDBJ whole genome shotgun (WGS) entry which is preliminary data.</text>
</comment>
<feature type="transmembrane region" description="Helical" evidence="10">
    <location>
        <begin position="151"/>
        <end position="170"/>
    </location>
</feature>
<dbReference type="Gene3D" id="1.20.1280.290">
    <property type="match status" value="2"/>
</dbReference>
<evidence type="ECO:0000256" key="6">
    <source>
        <dbReference type="ARBA" id="ARBA00022692"/>
    </source>
</evidence>
<dbReference type="Proteomes" id="UP000324897">
    <property type="component" value="Unassembled WGS sequence"/>
</dbReference>
<keyword evidence="4" id="KW-1003">Cell membrane</keyword>
<keyword evidence="6 10" id="KW-0812">Transmembrane</keyword>
<protein>
    <recommendedName>
        <fullName evidence="13">Bidirectional sugar transporter SWEET</fullName>
    </recommendedName>
</protein>
<comment type="similarity">
    <text evidence="2">Belongs to the SWEET sugar transporter family.</text>
</comment>
<evidence type="ECO:0000256" key="4">
    <source>
        <dbReference type="ARBA" id="ARBA00022475"/>
    </source>
</evidence>
<dbReference type="GO" id="GO:0005886">
    <property type="term" value="C:plasma membrane"/>
    <property type="evidence" value="ECO:0007669"/>
    <property type="project" value="UniProtKB-SubCell"/>
</dbReference>
<keyword evidence="9 10" id="KW-0472">Membrane</keyword>
<evidence type="ECO:0000256" key="9">
    <source>
        <dbReference type="ARBA" id="ARBA00023136"/>
    </source>
</evidence>
<evidence type="ECO:0000256" key="1">
    <source>
        <dbReference type="ARBA" id="ARBA00004651"/>
    </source>
</evidence>
<evidence type="ECO:0000313" key="12">
    <source>
        <dbReference type="Proteomes" id="UP000324897"/>
    </source>
</evidence>
<feature type="transmembrane region" description="Helical" evidence="10">
    <location>
        <begin position="65"/>
        <end position="89"/>
    </location>
</feature>
<evidence type="ECO:0000256" key="5">
    <source>
        <dbReference type="ARBA" id="ARBA00022597"/>
    </source>
</evidence>
<keyword evidence="3" id="KW-0813">Transport</keyword>
<keyword evidence="5" id="KW-0762">Sugar transport</keyword>
<evidence type="ECO:0000256" key="7">
    <source>
        <dbReference type="ARBA" id="ARBA00022737"/>
    </source>
</evidence>
<dbReference type="EMBL" id="RWGY01000026">
    <property type="protein sequence ID" value="TVU21157.1"/>
    <property type="molecule type" value="Genomic_DNA"/>
</dbReference>
<dbReference type="Gramene" id="TVU21157">
    <property type="protein sequence ID" value="TVU21157"/>
    <property type="gene ID" value="EJB05_30781"/>
</dbReference>
<accession>A0A5J9UCS2</accession>
<evidence type="ECO:0000256" key="10">
    <source>
        <dbReference type="SAM" id="Phobius"/>
    </source>
</evidence>
<evidence type="ECO:0000313" key="11">
    <source>
        <dbReference type="EMBL" id="TVU21157.1"/>
    </source>
</evidence>
<feature type="transmembrane region" description="Helical" evidence="10">
    <location>
        <begin position="101"/>
        <end position="120"/>
    </location>
</feature>
<proteinExistence type="inferred from homology"/>
<dbReference type="AlphaFoldDB" id="A0A5J9UCS2"/>
<dbReference type="PANTHER" id="PTHR10791:SF120">
    <property type="entry name" value="BIDIRECTIONAL SUGAR TRANSPORTER SWEET17"/>
    <property type="match status" value="1"/>
</dbReference>
<feature type="non-terminal residue" evidence="11">
    <location>
        <position position="1"/>
    </location>
</feature>
<evidence type="ECO:0000256" key="2">
    <source>
        <dbReference type="ARBA" id="ARBA00007809"/>
    </source>
</evidence>
<dbReference type="GO" id="GO:0051119">
    <property type="term" value="F:sugar transmembrane transporter activity"/>
    <property type="evidence" value="ECO:0007669"/>
    <property type="project" value="InterPro"/>
</dbReference>